<accession>A0A5B7D5G0</accession>
<evidence type="ECO:0000313" key="1">
    <source>
        <dbReference type="EMBL" id="MPC16476.1"/>
    </source>
</evidence>
<dbReference type="EMBL" id="VSRR010000509">
    <property type="protein sequence ID" value="MPC16476.1"/>
    <property type="molecule type" value="Genomic_DNA"/>
</dbReference>
<keyword evidence="2" id="KW-1185">Reference proteome</keyword>
<reference evidence="1 2" key="1">
    <citation type="submission" date="2019-05" db="EMBL/GenBank/DDBJ databases">
        <title>Another draft genome of Portunus trituberculatus and its Hox gene families provides insights of decapod evolution.</title>
        <authorList>
            <person name="Jeong J.-H."/>
            <person name="Song I."/>
            <person name="Kim S."/>
            <person name="Choi T."/>
            <person name="Kim D."/>
            <person name="Ryu S."/>
            <person name="Kim W."/>
        </authorList>
    </citation>
    <scope>NUCLEOTIDE SEQUENCE [LARGE SCALE GENOMIC DNA]</scope>
    <source>
        <tissue evidence="1">Muscle</tissue>
    </source>
</reference>
<comment type="caution">
    <text evidence="1">The sequence shown here is derived from an EMBL/GenBank/DDBJ whole genome shotgun (WGS) entry which is preliminary data.</text>
</comment>
<dbReference type="Proteomes" id="UP000324222">
    <property type="component" value="Unassembled WGS sequence"/>
</dbReference>
<proteinExistence type="predicted"/>
<evidence type="ECO:0000313" key="2">
    <source>
        <dbReference type="Proteomes" id="UP000324222"/>
    </source>
</evidence>
<sequence length="78" mass="9026">MKEAMERDAPTLPLEHIGRYHSAYSCFSPKPDKLHTCLFPNEISCTPISLQQDLHTCSFQNRYQISVMKFVVEHVSKD</sequence>
<protein>
    <submittedName>
        <fullName evidence="1">Uncharacterized protein</fullName>
    </submittedName>
</protein>
<gene>
    <name evidence="1" type="ORF">E2C01_009301</name>
</gene>
<dbReference type="AlphaFoldDB" id="A0A5B7D5G0"/>
<organism evidence="1 2">
    <name type="scientific">Portunus trituberculatus</name>
    <name type="common">Swimming crab</name>
    <name type="synonym">Neptunus trituberculatus</name>
    <dbReference type="NCBI Taxonomy" id="210409"/>
    <lineage>
        <taxon>Eukaryota</taxon>
        <taxon>Metazoa</taxon>
        <taxon>Ecdysozoa</taxon>
        <taxon>Arthropoda</taxon>
        <taxon>Crustacea</taxon>
        <taxon>Multicrustacea</taxon>
        <taxon>Malacostraca</taxon>
        <taxon>Eumalacostraca</taxon>
        <taxon>Eucarida</taxon>
        <taxon>Decapoda</taxon>
        <taxon>Pleocyemata</taxon>
        <taxon>Brachyura</taxon>
        <taxon>Eubrachyura</taxon>
        <taxon>Portunoidea</taxon>
        <taxon>Portunidae</taxon>
        <taxon>Portuninae</taxon>
        <taxon>Portunus</taxon>
    </lineage>
</organism>
<name>A0A5B7D5G0_PORTR</name>